<dbReference type="SFLD" id="SFLDG01168">
    <property type="entry name" value="Ferric_reductase_subgroup_(FRE"/>
    <property type="match status" value="1"/>
</dbReference>
<keyword evidence="11 13" id="KW-0472">Membrane</keyword>
<keyword evidence="5" id="KW-1003">Cell membrane</keyword>
<evidence type="ECO:0000313" key="16">
    <source>
        <dbReference type="EMBL" id="KAL1297026.1"/>
    </source>
</evidence>
<dbReference type="PROSITE" id="PS51384">
    <property type="entry name" value="FAD_FR"/>
    <property type="match status" value="1"/>
</dbReference>
<organism evidence="16 17">
    <name type="scientific">Neodothiora populina</name>
    <dbReference type="NCBI Taxonomy" id="2781224"/>
    <lineage>
        <taxon>Eukaryota</taxon>
        <taxon>Fungi</taxon>
        <taxon>Dikarya</taxon>
        <taxon>Ascomycota</taxon>
        <taxon>Pezizomycotina</taxon>
        <taxon>Dothideomycetes</taxon>
        <taxon>Dothideomycetidae</taxon>
        <taxon>Dothideales</taxon>
        <taxon>Dothioraceae</taxon>
        <taxon>Neodothiora</taxon>
    </lineage>
</organism>
<dbReference type="GeneID" id="95978318"/>
<evidence type="ECO:0000256" key="10">
    <source>
        <dbReference type="ARBA" id="ARBA00023065"/>
    </source>
</evidence>
<dbReference type="SUPFAM" id="SSF52343">
    <property type="entry name" value="Ferredoxin reductase-like, C-terminal NADP-linked domain"/>
    <property type="match status" value="1"/>
</dbReference>
<keyword evidence="9" id="KW-0560">Oxidoreductase</keyword>
<evidence type="ECO:0000256" key="9">
    <source>
        <dbReference type="ARBA" id="ARBA00023002"/>
    </source>
</evidence>
<evidence type="ECO:0000256" key="13">
    <source>
        <dbReference type="SAM" id="Phobius"/>
    </source>
</evidence>
<dbReference type="InterPro" id="IPR017938">
    <property type="entry name" value="Riboflavin_synthase-like_b-brl"/>
</dbReference>
<feature type="transmembrane region" description="Helical" evidence="13">
    <location>
        <begin position="235"/>
        <end position="253"/>
    </location>
</feature>
<evidence type="ECO:0000256" key="11">
    <source>
        <dbReference type="ARBA" id="ARBA00023136"/>
    </source>
</evidence>
<reference evidence="16 17" key="1">
    <citation type="submission" date="2024-07" db="EMBL/GenBank/DDBJ databases">
        <title>Draft sequence of the Neodothiora populina.</title>
        <authorList>
            <person name="Drown D.D."/>
            <person name="Schuette U.S."/>
            <person name="Buechlein A.B."/>
            <person name="Rusch D.R."/>
            <person name="Winton L.W."/>
            <person name="Adams G.A."/>
        </authorList>
    </citation>
    <scope>NUCLEOTIDE SEQUENCE [LARGE SCALE GENOMIC DNA]</scope>
    <source>
        <strain evidence="16 17">CPC 39397</strain>
    </source>
</reference>
<dbReference type="PANTHER" id="PTHR32361:SF24">
    <property type="entry name" value="REDUCTASE, PUTATIVE (AFU_ORTHOLOGUE AFUA_3G10820)-RELATED"/>
    <property type="match status" value="1"/>
</dbReference>
<dbReference type="Proteomes" id="UP001562354">
    <property type="component" value="Unassembled WGS sequence"/>
</dbReference>
<dbReference type="Pfam" id="PF01794">
    <property type="entry name" value="Ferric_reduct"/>
    <property type="match status" value="1"/>
</dbReference>
<dbReference type="SUPFAM" id="SSF63380">
    <property type="entry name" value="Riboflavin synthase domain-like"/>
    <property type="match status" value="1"/>
</dbReference>
<dbReference type="CDD" id="cd06186">
    <property type="entry name" value="NOX_Duox_like_FAD_NADP"/>
    <property type="match status" value="1"/>
</dbReference>
<evidence type="ECO:0000259" key="15">
    <source>
        <dbReference type="PROSITE" id="PS51384"/>
    </source>
</evidence>
<feature type="transmembrane region" description="Helical" evidence="13">
    <location>
        <begin position="127"/>
        <end position="147"/>
    </location>
</feature>
<keyword evidence="10" id="KW-0406">Ion transport</keyword>
<evidence type="ECO:0000313" key="17">
    <source>
        <dbReference type="Proteomes" id="UP001562354"/>
    </source>
</evidence>
<evidence type="ECO:0000256" key="8">
    <source>
        <dbReference type="ARBA" id="ARBA00022989"/>
    </source>
</evidence>
<dbReference type="EC" id="1.16.1.9" evidence="3"/>
<protein>
    <recommendedName>
        <fullName evidence="3">ferric-chelate reductase (NADPH)</fullName>
        <ecNumber evidence="3">1.16.1.9</ecNumber>
    </recommendedName>
</protein>
<dbReference type="EMBL" id="JBFMKM010000016">
    <property type="protein sequence ID" value="KAL1297026.1"/>
    <property type="molecule type" value="Genomic_DNA"/>
</dbReference>
<comment type="subcellular location">
    <subcellularLocation>
        <location evidence="1">Cell membrane</location>
        <topology evidence="1">Multi-pass membrane protein</topology>
    </subcellularLocation>
</comment>
<keyword evidence="4" id="KW-0813">Transport</keyword>
<evidence type="ECO:0000256" key="1">
    <source>
        <dbReference type="ARBA" id="ARBA00004651"/>
    </source>
</evidence>
<dbReference type="PANTHER" id="PTHR32361">
    <property type="entry name" value="FERRIC/CUPRIC REDUCTASE TRANSMEMBRANE COMPONENT"/>
    <property type="match status" value="1"/>
</dbReference>
<evidence type="ECO:0000256" key="12">
    <source>
        <dbReference type="ARBA" id="ARBA00048483"/>
    </source>
</evidence>
<evidence type="ECO:0000256" key="5">
    <source>
        <dbReference type="ARBA" id="ARBA00022475"/>
    </source>
</evidence>
<evidence type="ECO:0000256" key="2">
    <source>
        <dbReference type="ARBA" id="ARBA00006278"/>
    </source>
</evidence>
<keyword evidence="6 13" id="KW-0812">Transmembrane</keyword>
<feature type="signal peptide" evidence="14">
    <location>
        <begin position="1"/>
        <end position="18"/>
    </location>
</feature>
<dbReference type="InterPro" id="IPR013121">
    <property type="entry name" value="Fe_red_NAD-bd_6"/>
</dbReference>
<dbReference type="Gene3D" id="3.40.50.80">
    <property type="entry name" value="Nucleotide-binding domain of ferredoxin-NADP reductase (FNR) module"/>
    <property type="match status" value="1"/>
</dbReference>
<feature type="chain" id="PRO_5045398819" description="ferric-chelate reductase (NADPH)" evidence="14">
    <location>
        <begin position="19"/>
        <end position="592"/>
    </location>
</feature>
<evidence type="ECO:0000256" key="6">
    <source>
        <dbReference type="ARBA" id="ARBA00022692"/>
    </source>
</evidence>
<keyword evidence="7" id="KW-0249">Electron transport</keyword>
<gene>
    <name evidence="16" type="ORF">AAFC00_004618</name>
</gene>
<evidence type="ECO:0000256" key="14">
    <source>
        <dbReference type="SAM" id="SignalP"/>
    </source>
</evidence>
<keyword evidence="14" id="KW-0732">Signal</keyword>
<evidence type="ECO:0000256" key="7">
    <source>
        <dbReference type="ARBA" id="ARBA00022982"/>
    </source>
</evidence>
<keyword evidence="17" id="KW-1185">Reference proteome</keyword>
<feature type="domain" description="FAD-binding FR-type" evidence="15">
    <location>
        <begin position="303"/>
        <end position="440"/>
    </location>
</feature>
<proteinExistence type="inferred from homology"/>
<dbReference type="InterPro" id="IPR051410">
    <property type="entry name" value="Ferric/Cupric_Reductase"/>
</dbReference>
<dbReference type="Pfam" id="PF08030">
    <property type="entry name" value="NAD_binding_6"/>
    <property type="match status" value="1"/>
</dbReference>
<dbReference type="SFLD" id="SFLDS00052">
    <property type="entry name" value="Ferric_Reductase_Domain"/>
    <property type="match status" value="1"/>
</dbReference>
<dbReference type="Pfam" id="PF08022">
    <property type="entry name" value="FAD_binding_8"/>
    <property type="match status" value="1"/>
</dbReference>
<dbReference type="Gene3D" id="2.40.30.10">
    <property type="entry name" value="Translation factors"/>
    <property type="match status" value="1"/>
</dbReference>
<dbReference type="RefSeq" id="XP_069196708.1">
    <property type="nucleotide sequence ID" value="XM_069344289.1"/>
</dbReference>
<keyword evidence="8 13" id="KW-1133">Transmembrane helix</keyword>
<comment type="catalytic activity">
    <reaction evidence="12">
        <text>2 a Fe(II)-siderophore + NADP(+) + H(+) = 2 a Fe(III)-siderophore + NADPH</text>
        <dbReference type="Rhea" id="RHEA:28795"/>
        <dbReference type="Rhea" id="RHEA-COMP:11342"/>
        <dbReference type="Rhea" id="RHEA-COMP:11344"/>
        <dbReference type="ChEBI" id="CHEBI:15378"/>
        <dbReference type="ChEBI" id="CHEBI:29033"/>
        <dbReference type="ChEBI" id="CHEBI:29034"/>
        <dbReference type="ChEBI" id="CHEBI:57783"/>
        <dbReference type="ChEBI" id="CHEBI:58349"/>
        <dbReference type="EC" id="1.16.1.9"/>
    </reaction>
</comment>
<evidence type="ECO:0000256" key="3">
    <source>
        <dbReference type="ARBA" id="ARBA00012668"/>
    </source>
</evidence>
<dbReference type="InterPro" id="IPR013112">
    <property type="entry name" value="FAD-bd_8"/>
</dbReference>
<dbReference type="InterPro" id="IPR013130">
    <property type="entry name" value="Fe3_Rdtase_TM_dom"/>
</dbReference>
<accession>A0ABR3P2Y1</accession>
<dbReference type="InterPro" id="IPR039261">
    <property type="entry name" value="FNR_nucleotide-bd"/>
</dbReference>
<name>A0ABR3P2Y1_9PEZI</name>
<comment type="similarity">
    <text evidence="2">Belongs to the ferric reductase (FRE) family.</text>
</comment>
<feature type="transmembrane region" description="Helical" evidence="13">
    <location>
        <begin position="37"/>
        <end position="58"/>
    </location>
</feature>
<feature type="transmembrane region" description="Helical" evidence="13">
    <location>
        <begin position="265"/>
        <end position="284"/>
    </location>
</feature>
<comment type="caution">
    <text evidence="16">The sequence shown here is derived from an EMBL/GenBank/DDBJ whole genome shotgun (WGS) entry which is preliminary data.</text>
</comment>
<evidence type="ECO:0000256" key="4">
    <source>
        <dbReference type="ARBA" id="ARBA00022448"/>
    </source>
</evidence>
<dbReference type="InterPro" id="IPR017927">
    <property type="entry name" value="FAD-bd_FR_type"/>
</dbReference>
<sequence length="592" mass="66273">MMASRHVVLASFVTAAVAADSSDKEAMIRAAIQNNRICWYLGYTWAATVGVLLIYRLWLVGVRYVRTLACLGNDKQRYFTAPDPTYAQLKRHIIDAPLINKRHNRELRISNAVSAGTIPGRLQMCYLIGYIAMNIVFCVFSIDWSGSSNELATEVRNRTGVLAVMNMLPLFLLAGRNNPLISMLDISFDTYNLIHRQIGRIVVCEALAHTLAWMVNKVNTAGWAVIGKSMAGSQLILTGTIATCALIFILILSPSPLRHAYYETFLHVHIILAIVTLITVWIHLKTIPQQSTLIAVVAIWAAERFVRLTHIVRRNIGRGVTKAEVEALPGDALRVTLRIARPWTFRPGQHVYLYMPSIGLWTSHPFSLAWSEEEQDINNEKGLPMDRIDVLAMQKSSMSLIIRRRTGFTDKLWKRAEKSPEGRFVSSAIVEGPYGGQNLESYGHVMLFAAGVGITHAVPHVRELCAAFANGTSATRHVVLVWIIQSPEHLEWIRPWMTSILNMPQRREVLKILLFVTRPRSTKEIHSPSSSVQMFPGKPDVGALIDQEQARQVGTMAVSVCGTGSLGDDVRLAVRKRCEKTSIDLMEENFSW</sequence>
<feature type="transmembrane region" description="Helical" evidence="13">
    <location>
        <begin position="198"/>
        <end position="215"/>
    </location>
</feature>